<evidence type="ECO:0000256" key="4">
    <source>
        <dbReference type="ARBA" id="ARBA00022989"/>
    </source>
</evidence>
<dbReference type="PANTHER" id="PTHR30250">
    <property type="entry name" value="PST FAMILY PREDICTED COLANIC ACID TRANSPORTER"/>
    <property type="match status" value="1"/>
</dbReference>
<feature type="transmembrane region" description="Helical" evidence="6">
    <location>
        <begin position="410"/>
        <end position="429"/>
    </location>
</feature>
<dbReference type="Pfam" id="PF01943">
    <property type="entry name" value="Polysacc_synt"/>
    <property type="match status" value="1"/>
</dbReference>
<comment type="subcellular location">
    <subcellularLocation>
        <location evidence="1">Cell membrane</location>
        <topology evidence="1">Multi-pass membrane protein</topology>
    </subcellularLocation>
</comment>
<keyword evidence="8" id="KW-1185">Reference proteome</keyword>
<keyword evidence="2" id="KW-1003">Cell membrane</keyword>
<accession>A0ABN6P4C0</accession>
<dbReference type="InterPro" id="IPR050833">
    <property type="entry name" value="Poly_Biosynth_Transport"/>
</dbReference>
<feature type="transmembrane region" description="Helical" evidence="6">
    <location>
        <begin position="285"/>
        <end position="305"/>
    </location>
</feature>
<feature type="transmembrane region" description="Helical" evidence="6">
    <location>
        <begin position="166"/>
        <end position="187"/>
    </location>
</feature>
<evidence type="ECO:0000256" key="6">
    <source>
        <dbReference type="SAM" id="Phobius"/>
    </source>
</evidence>
<feature type="transmembrane region" description="Helical" evidence="6">
    <location>
        <begin position="39"/>
        <end position="63"/>
    </location>
</feature>
<feature type="transmembrane region" description="Helical" evidence="6">
    <location>
        <begin position="376"/>
        <end position="398"/>
    </location>
</feature>
<keyword evidence="5 6" id="KW-0472">Membrane</keyword>
<name>A0ABN6P4C0_9PROT</name>
<dbReference type="InterPro" id="IPR002797">
    <property type="entry name" value="Polysacc_synth"/>
</dbReference>
<feature type="transmembrane region" description="Helical" evidence="6">
    <location>
        <begin position="325"/>
        <end position="344"/>
    </location>
</feature>
<dbReference type="PANTHER" id="PTHR30250:SF11">
    <property type="entry name" value="O-ANTIGEN TRANSPORTER-RELATED"/>
    <property type="match status" value="1"/>
</dbReference>
<reference evidence="7 8" key="1">
    <citation type="journal article" date="2016" name="Microbes Environ.">
        <title>Phylogenetically diverse aerobic anoxygenic phototrophic bacteria isolated from epilithic biofilms in Tama river, Japan.</title>
        <authorList>
            <person name="Hirose S."/>
            <person name="Matsuura K."/>
            <person name="Haruta S."/>
        </authorList>
    </citation>
    <scope>NUCLEOTIDE SEQUENCE [LARGE SCALE GENOMIC DNA]</scope>
    <source>
        <strain evidence="7 8">S08</strain>
    </source>
</reference>
<keyword evidence="3 6" id="KW-0812">Transmembrane</keyword>
<dbReference type="Proteomes" id="UP000831327">
    <property type="component" value="Chromosome"/>
</dbReference>
<feature type="transmembrane region" description="Helical" evidence="6">
    <location>
        <begin position="208"/>
        <end position="231"/>
    </location>
</feature>
<evidence type="ECO:0000313" key="8">
    <source>
        <dbReference type="Proteomes" id="UP000831327"/>
    </source>
</evidence>
<protein>
    <recommendedName>
        <fullName evidence="9">Polysaccharide biosynthesis protein C-terminal domain-containing protein</fullName>
    </recommendedName>
</protein>
<sequence length="470" mass="49242">MRYGRALSAQASSRFIYLIAAAVIFVVLARLLGPEQLGQYAWAASFLAIAIALADGGMSPVLARDLVQTGERRHAWFANFLAFRLALGTVVALGGIVVAMLIAPQQVRLPVILCCAVLPVLAARFYDPVFQVANRPFLSLYPTIAFVALAPLGIAAAMLAAEPVGWAVLAYGAAGTGYGLVGAMMGWRLLRPDFTEVGREGMSEIGRAIAPIMVSALITALAQRVDVLIVAEIAGDTAAGQYNAAYRFVDIGAAMIVTVLMPLLTLFSALASVSRERLVVAFRACMRLIATANTVVALLAIPLAAPVLRMVYGAAFEPAATALALLAWKLAAAFVSLLAFVMIMATASIRFVIWSSAAALVVILLLNWLLVPSLSATGAAIATLAAELMQMTVNLVMAARAVPGAFERGWWSRFAASLAAALVIAALPAGGLPAFVQGILPTVTFVALMAALRALPGNPLPFLRVDSAPR</sequence>
<proteinExistence type="predicted"/>
<dbReference type="RefSeq" id="WP_244407711.1">
    <property type="nucleotide sequence ID" value="NZ_AP025637.1"/>
</dbReference>
<evidence type="ECO:0000256" key="1">
    <source>
        <dbReference type="ARBA" id="ARBA00004651"/>
    </source>
</evidence>
<feature type="transmembrane region" description="Helical" evidence="6">
    <location>
        <begin position="351"/>
        <end position="370"/>
    </location>
</feature>
<evidence type="ECO:0000256" key="5">
    <source>
        <dbReference type="ARBA" id="ARBA00023136"/>
    </source>
</evidence>
<gene>
    <name evidence="7" type="ORF">Rmf_34130</name>
</gene>
<keyword evidence="4 6" id="KW-1133">Transmembrane helix</keyword>
<evidence type="ECO:0000313" key="7">
    <source>
        <dbReference type="EMBL" id="BDG73484.1"/>
    </source>
</evidence>
<organism evidence="7 8">
    <name type="scientific">Roseomonas fluvialis</name>
    <dbReference type="NCBI Taxonomy" id="1750527"/>
    <lineage>
        <taxon>Bacteria</taxon>
        <taxon>Pseudomonadati</taxon>
        <taxon>Pseudomonadota</taxon>
        <taxon>Alphaproteobacteria</taxon>
        <taxon>Acetobacterales</taxon>
        <taxon>Roseomonadaceae</taxon>
        <taxon>Roseomonas</taxon>
    </lineage>
</organism>
<feature type="transmembrane region" description="Helical" evidence="6">
    <location>
        <begin position="75"/>
        <end position="103"/>
    </location>
</feature>
<evidence type="ECO:0000256" key="2">
    <source>
        <dbReference type="ARBA" id="ARBA00022475"/>
    </source>
</evidence>
<feature type="transmembrane region" description="Helical" evidence="6">
    <location>
        <begin position="435"/>
        <end position="455"/>
    </location>
</feature>
<feature type="transmembrane region" description="Helical" evidence="6">
    <location>
        <begin position="109"/>
        <end position="126"/>
    </location>
</feature>
<feature type="transmembrane region" description="Helical" evidence="6">
    <location>
        <begin position="138"/>
        <end position="160"/>
    </location>
</feature>
<feature type="transmembrane region" description="Helical" evidence="6">
    <location>
        <begin position="251"/>
        <end position="273"/>
    </location>
</feature>
<evidence type="ECO:0000256" key="3">
    <source>
        <dbReference type="ARBA" id="ARBA00022692"/>
    </source>
</evidence>
<feature type="transmembrane region" description="Helical" evidence="6">
    <location>
        <begin position="15"/>
        <end position="33"/>
    </location>
</feature>
<dbReference type="EMBL" id="AP025637">
    <property type="protein sequence ID" value="BDG73484.1"/>
    <property type="molecule type" value="Genomic_DNA"/>
</dbReference>
<evidence type="ECO:0008006" key="9">
    <source>
        <dbReference type="Google" id="ProtNLM"/>
    </source>
</evidence>